<accession>A0A2T0XQM0</accession>
<dbReference type="AlphaFoldDB" id="A0A2T0XQM0"/>
<evidence type="ECO:0000313" key="1">
    <source>
        <dbReference type="EMBL" id="RCW39391.1"/>
    </source>
</evidence>
<sequence>MKILYAIQGTGNGHVARAIDLVPEFRKYGEVDVLLSGQHSELNLPFAVKYRLQGFGFFFGQNGGIDLKKTWRKNSLSRFFREVIKLPVQEYDLVISDFEPVSAWACRITGKPCMGMSHQSAVIDAEAPVPDAGDWWGRVILKHYAPVAENLGFHFRRLNGHIFTPVIRKSIRDIVCVNQGHYTVYLPAYSDLTIISVLSEIRDVKWQVFSKNSKARYSFNNIIVRPVESDAFVKSLANSVGVLCNAGFETPSEALYLRKKLCVIPMKHQYEQACNAAMLSEMGVTVLQNLSSGVVPHLQNWVTSSKVIPVNYPDNVLLVVEKMMEMAQAREMVSQKRLIPRLVGVMGG</sequence>
<dbReference type="Gene3D" id="3.40.50.2000">
    <property type="entry name" value="Glycogen Phosphorylase B"/>
    <property type="match status" value="1"/>
</dbReference>
<comment type="caution">
    <text evidence="1">The sequence shown here is derived from an EMBL/GenBank/DDBJ whole genome shotgun (WGS) entry which is preliminary data.</text>
</comment>
<keyword evidence="2" id="KW-1185">Reference proteome</keyword>
<proteinExistence type="predicted"/>
<evidence type="ECO:0000313" key="2">
    <source>
        <dbReference type="Proteomes" id="UP000252733"/>
    </source>
</evidence>
<gene>
    <name evidence="1" type="ORF">DFO77_101161</name>
</gene>
<dbReference type="EMBL" id="QPIZ01000001">
    <property type="protein sequence ID" value="RCW39391.1"/>
    <property type="molecule type" value="Genomic_DNA"/>
</dbReference>
<protein>
    <submittedName>
        <fullName evidence="1">Uncharacterized protein (TIGR00661 family)</fullName>
    </submittedName>
</protein>
<dbReference type="RefSeq" id="WP_106151953.1">
    <property type="nucleotide sequence ID" value="NZ_PVTS01000003.1"/>
</dbReference>
<reference evidence="1 2" key="1">
    <citation type="submission" date="2018-07" db="EMBL/GenBank/DDBJ databases">
        <title>Freshwater and sediment microbial communities from various areas in North America, analyzing microbe dynamics in response to fracking.</title>
        <authorList>
            <person name="Lamendella R."/>
        </authorList>
    </citation>
    <scope>NUCLEOTIDE SEQUENCE [LARGE SCALE GENOMIC DNA]</scope>
    <source>
        <strain evidence="1 2">160A</strain>
    </source>
</reference>
<organism evidence="1 2">
    <name type="scientific">Marinilabilia salmonicolor</name>
    <dbReference type="NCBI Taxonomy" id="989"/>
    <lineage>
        <taxon>Bacteria</taxon>
        <taxon>Pseudomonadati</taxon>
        <taxon>Bacteroidota</taxon>
        <taxon>Bacteroidia</taxon>
        <taxon>Marinilabiliales</taxon>
        <taxon>Marinilabiliaceae</taxon>
        <taxon>Marinilabilia</taxon>
    </lineage>
</organism>
<dbReference type="Pfam" id="PF13528">
    <property type="entry name" value="Glyco_trans_1_3"/>
    <property type="match status" value="1"/>
</dbReference>
<dbReference type="SUPFAM" id="SSF53756">
    <property type="entry name" value="UDP-Glycosyltransferase/glycogen phosphorylase"/>
    <property type="match status" value="1"/>
</dbReference>
<dbReference type="Proteomes" id="UP000252733">
    <property type="component" value="Unassembled WGS sequence"/>
</dbReference>
<name>A0A2T0XQM0_9BACT</name>
<dbReference type="OrthoDB" id="9793805at2"/>